<evidence type="ECO:0000256" key="2">
    <source>
        <dbReference type="ARBA" id="ARBA00004726"/>
    </source>
</evidence>
<dbReference type="NCBIfam" id="TIGR00083">
    <property type="entry name" value="ribF"/>
    <property type="match status" value="1"/>
</dbReference>
<keyword evidence="10 15" id="KW-0274">FAD</keyword>
<reference evidence="18" key="1">
    <citation type="submission" date="2016-11" db="EMBL/GenBank/DDBJ databases">
        <authorList>
            <person name="Varghese N."/>
            <person name="Submissions S."/>
        </authorList>
    </citation>
    <scope>NUCLEOTIDE SEQUENCE [LARGE SCALE GENOMIC DNA]</scope>
    <source>
        <strain evidence="18">DSM 22623</strain>
    </source>
</reference>
<dbReference type="InterPro" id="IPR015864">
    <property type="entry name" value="FAD_synthase"/>
</dbReference>
<dbReference type="Pfam" id="PF01687">
    <property type="entry name" value="Flavokinase"/>
    <property type="match status" value="1"/>
</dbReference>
<dbReference type="GO" id="GO:0008531">
    <property type="term" value="F:riboflavin kinase activity"/>
    <property type="evidence" value="ECO:0007669"/>
    <property type="project" value="UniProtKB-UniRule"/>
</dbReference>
<evidence type="ECO:0000256" key="12">
    <source>
        <dbReference type="ARBA" id="ARBA00023268"/>
    </source>
</evidence>
<evidence type="ECO:0000256" key="13">
    <source>
        <dbReference type="ARBA" id="ARBA00047880"/>
    </source>
</evidence>
<dbReference type="InterPro" id="IPR014729">
    <property type="entry name" value="Rossmann-like_a/b/a_fold"/>
</dbReference>
<keyword evidence="5 15" id="KW-0288">FMN</keyword>
<dbReference type="NCBIfam" id="NF004162">
    <property type="entry name" value="PRK05627.1-5"/>
    <property type="match status" value="1"/>
</dbReference>
<keyword evidence="7 15" id="KW-0548">Nucleotidyltransferase</keyword>
<keyword evidence="8 15" id="KW-0547">Nucleotide-binding</keyword>
<dbReference type="Proteomes" id="UP000184432">
    <property type="component" value="Unassembled WGS sequence"/>
</dbReference>
<keyword evidence="9 15" id="KW-0418">Kinase</keyword>
<dbReference type="GO" id="GO:0005524">
    <property type="term" value="F:ATP binding"/>
    <property type="evidence" value="ECO:0007669"/>
    <property type="project" value="UniProtKB-UniRule"/>
</dbReference>
<dbReference type="FunFam" id="2.40.30.30:FF:000003">
    <property type="entry name" value="Riboflavin biosynthesis protein"/>
    <property type="match status" value="1"/>
</dbReference>
<dbReference type="EMBL" id="FQYP01000014">
    <property type="protein sequence ID" value="SHJ66580.1"/>
    <property type="molecule type" value="Genomic_DNA"/>
</dbReference>
<dbReference type="Pfam" id="PF06574">
    <property type="entry name" value="FAD_syn"/>
    <property type="match status" value="1"/>
</dbReference>
<feature type="domain" description="Riboflavin kinase" evidence="16">
    <location>
        <begin position="182"/>
        <end position="307"/>
    </location>
</feature>
<comment type="similarity">
    <text evidence="15">Belongs to the ribF family.</text>
</comment>
<dbReference type="OrthoDB" id="9803667at2"/>
<evidence type="ECO:0000256" key="5">
    <source>
        <dbReference type="ARBA" id="ARBA00022643"/>
    </source>
</evidence>
<dbReference type="GO" id="GO:0009231">
    <property type="term" value="P:riboflavin biosynthetic process"/>
    <property type="evidence" value="ECO:0007669"/>
    <property type="project" value="InterPro"/>
</dbReference>
<dbReference type="SUPFAM" id="SSF82114">
    <property type="entry name" value="Riboflavin kinase-like"/>
    <property type="match status" value="1"/>
</dbReference>
<evidence type="ECO:0000256" key="14">
    <source>
        <dbReference type="ARBA" id="ARBA00049494"/>
    </source>
</evidence>
<organism evidence="17 18">
    <name type="scientific">Aquimarina spongiae</name>
    <dbReference type="NCBI Taxonomy" id="570521"/>
    <lineage>
        <taxon>Bacteria</taxon>
        <taxon>Pseudomonadati</taxon>
        <taxon>Bacteroidota</taxon>
        <taxon>Flavobacteriia</taxon>
        <taxon>Flavobacteriales</taxon>
        <taxon>Flavobacteriaceae</taxon>
        <taxon>Aquimarina</taxon>
    </lineage>
</organism>
<dbReference type="InterPro" id="IPR015865">
    <property type="entry name" value="Riboflavin_kinase_bac/euk"/>
</dbReference>
<dbReference type="UniPathway" id="UPA00276">
    <property type="reaction ID" value="UER00406"/>
</dbReference>
<evidence type="ECO:0000256" key="1">
    <source>
        <dbReference type="ARBA" id="ARBA00002121"/>
    </source>
</evidence>
<keyword evidence="4 15" id="KW-0285">Flavoprotein</keyword>
<dbReference type="Gene3D" id="2.40.30.30">
    <property type="entry name" value="Riboflavin kinase-like"/>
    <property type="match status" value="1"/>
</dbReference>
<proteinExistence type="inferred from homology"/>
<keyword evidence="11 15" id="KW-0067">ATP-binding</keyword>
<comment type="function">
    <text evidence="1">Catalyzes the phosphorylation of riboflavin to FMN followed by the adenylation of FMN to FAD.</text>
</comment>
<dbReference type="PANTHER" id="PTHR22749:SF6">
    <property type="entry name" value="RIBOFLAVIN KINASE"/>
    <property type="match status" value="1"/>
</dbReference>
<dbReference type="STRING" id="570521.SAMN04488508_1148"/>
<comment type="pathway">
    <text evidence="2 15">Cofactor biosynthesis; FAD biosynthesis; FAD from FMN: step 1/1.</text>
</comment>
<evidence type="ECO:0000256" key="3">
    <source>
        <dbReference type="ARBA" id="ARBA00005201"/>
    </source>
</evidence>
<dbReference type="RefSeq" id="WP_073321670.1">
    <property type="nucleotide sequence ID" value="NZ_FQYP01000014.1"/>
</dbReference>
<evidence type="ECO:0000313" key="18">
    <source>
        <dbReference type="Proteomes" id="UP000184432"/>
    </source>
</evidence>
<gene>
    <name evidence="17" type="ORF">SAMN04488508_1148</name>
</gene>
<dbReference type="CDD" id="cd02064">
    <property type="entry name" value="FAD_synthetase_N"/>
    <property type="match status" value="1"/>
</dbReference>
<dbReference type="EC" id="2.7.1.26" evidence="15"/>
<keyword evidence="18" id="KW-1185">Reference proteome</keyword>
<dbReference type="UniPathway" id="UPA00277">
    <property type="reaction ID" value="UER00407"/>
</dbReference>
<name>A0A1M6L5W8_9FLAO</name>
<dbReference type="NCBIfam" id="NF004160">
    <property type="entry name" value="PRK05627.1-3"/>
    <property type="match status" value="1"/>
</dbReference>
<evidence type="ECO:0000256" key="15">
    <source>
        <dbReference type="PIRNR" id="PIRNR004491"/>
    </source>
</evidence>
<dbReference type="InterPro" id="IPR023468">
    <property type="entry name" value="Riboflavin_kinase"/>
</dbReference>
<dbReference type="InterPro" id="IPR002606">
    <property type="entry name" value="Riboflavin_kinase_bac"/>
</dbReference>
<dbReference type="GO" id="GO:0009398">
    <property type="term" value="P:FMN biosynthetic process"/>
    <property type="evidence" value="ECO:0007669"/>
    <property type="project" value="UniProtKB-UniRule"/>
</dbReference>
<dbReference type="SMART" id="SM00904">
    <property type="entry name" value="Flavokinase"/>
    <property type="match status" value="1"/>
</dbReference>
<evidence type="ECO:0000256" key="4">
    <source>
        <dbReference type="ARBA" id="ARBA00022630"/>
    </source>
</evidence>
<accession>A0A1M6L5W8</accession>
<protein>
    <recommendedName>
        <fullName evidence="15">Riboflavin biosynthesis protein</fullName>
    </recommendedName>
    <domain>
        <recommendedName>
            <fullName evidence="15">Riboflavin kinase</fullName>
            <ecNumber evidence="15">2.7.1.26</ecNumber>
        </recommendedName>
        <alternativeName>
            <fullName evidence="15">Flavokinase</fullName>
        </alternativeName>
    </domain>
    <domain>
        <recommendedName>
            <fullName evidence="15">FMN adenylyltransferase</fullName>
            <ecNumber evidence="15">2.7.7.2</ecNumber>
        </recommendedName>
        <alternativeName>
            <fullName evidence="15">FAD pyrophosphorylase</fullName>
        </alternativeName>
        <alternativeName>
            <fullName evidence="15">FAD synthase</fullName>
        </alternativeName>
    </domain>
</protein>
<comment type="catalytic activity">
    <reaction evidence="14 15">
        <text>FMN + ATP + H(+) = FAD + diphosphate</text>
        <dbReference type="Rhea" id="RHEA:17237"/>
        <dbReference type="ChEBI" id="CHEBI:15378"/>
        <dbReference type="ChEBI" id="CHEBI:30616"/>
        <dbReference type="ChEBI" id="CHEBI:33019"/>
        <dbReference type="ChEBI" id="CHEBI:57692"/>
        <dbReference type="ChEBI" id="CHEBI:58210"/>
        <dbReference type="EC" id="2.7.7.2"/>
    </reaction>
</comment>
<sequence>MKLYHNADTYTNITPTVVTIGTFDGVHIGHKKIIERLVESAKTNGIESVVLTFFPHPRMVLQQDSDIKLINTIDERIQILEKTGLDNLVIHPFTKEFSRLTAGEYVQQMLIDALNIRHVIIGYDHRFGRNRNSNITDLASYGIQNDFTVEEISKQDIDDVAISSTKIRQALADGDIIKANTYLGYNFMLTGKVVRGKELGRKLSYPTANLHIPEEYKLIPKKGVYVVQSKIDNKLYFGMMNIGTNPTVNGEQQTIETHFFDASFNLYDKKIQIEMLKRIRDEKKFNSVEELQEAMQQDEEFSREYINSLV</sequence>
<dbReference type="InterPro" id="IPR023465">
    <property type="entry name" value="Riboflavin_kinase_dom_sf"/>
</dbReference>
<dbReference type="FunFam" id="3.40.50.620:FF:000021">
    <property type="entry name" value="Riboflavin biosynthesis protein"/>
    <property type="match status" value="1"/>
</dbReference>
<dbReference type="GO" id="GO:0006747">
    <property type="term" value="P:FAD biosynthetic process"/>
    <property type="evidence" value="ECO:0007669"/>
    <property type="project" value="UniProtKB-UniRule"/>
</dbReference>
<dbReference type="PIRSF" id="PIRSF004491">
    <property type="entry name" value="FAD_Synth"/>
    <property type="match status" value="1"/>
</dbReference>
<evidence type="ECO:0000256" key="7">
    <source>
        <dbReference type="ARBA" id="ARBA00022695"/>
    </source>
</evidence>
<evidence type="ECO:0000256" key="6">
    <source>
        <dbReference type="ARBA" id="ARBA00022679"/>
    </source>
</evidence>
<dbReference type="PANTHER" id="PTHR22749">
    <property type="entry name" value="RIBOFLAVIN KINASE/FMN ADENYLYLTRANSFERASE"/>
    <property type="match status" value="1"/>
</dbReference>
<evidence type="ECO:0000313" key="17">
    <source>
        <dbReference type="EMBL" id="SHJ66580.1"/>
    </source>
</evidence>
<dbReference type="GO" id="GO:0003919">
    <property type="term" value="F:FMN adenylyltransferase activity"/>
    <property type="evidence" value="ECO:0007669"/>
    <property type="project" value="UniProtKB-UniRule"/>
</dbReference>
<dbReference type="AlphaFoldDB" id="A0A1M6L5W8"/>
<evidence type="ECO:0000256" key="8">
    <source>
        <dbReference type="ARBA" id="ARBA00022741"/>
    </source>
</evidence>
<evidence type="ECO:0000256" key="11">
    <source>
        <dbReference type="ARBA" id="ARBA00022840"/>
    </source>
</evidence>
<comment type="catalytic activity">
    <reaction evidence="13 15">
        <text>riboflavin + ATP = FMN + ADP + H(+)</text>
        <dbReference type="Rhea" id="RHEA:14357"/>
        <dbReference type="ChEBI" id="CHEBI:15378"/>
        <dbReference type="ChEBI" id="CHEBI:30616"/>
        <dbReference type="ChEBI" id="CHEBI:57986"/>
        <dbReference type="ChEBI" id="CHEBI:58210"/>
        <dbReference type="ChEBI" id="CHEBI:456216"/>
        <dbReference type="EC" id="2.7.1.26"/>
    </reaction>
</comment>
<evidence type="ECO:0000256" key="10">
    <source>
        <dbReference type="ARBA" id="ARBA00022827"/>
    </source>
</evidence>
<keyword evidence="6 15" id="KW-0808">Transferase</keyword>
<evidence type="ECO:0000259" key="16">
    <source>
        <dbReference type="SMART" id="SM00904"/>
    </source>
</evidence>
<keyword evidence="12" id="KW-0511">Multifunctional enzyme</keyword>
<dbReference type="Gene3D" id="3.40.50.620">
    <property type="entry name" value="HUPs"/>
    <property type="match status" value="1"/>
</dbReference>
<comment type="pathway">
    <text evidence="3 15">Cofactor biosynthesis; FMN biosynthesis; FMN from riboflavin (ATP route): step 1/1.</text>
</comment>
<evidence type="ECO:0000256" key="9">
    <source>
        <dbReference type="ARBA" id="ARBA00022777"/>
    </source>
</evidence>
<dbReference type="EC" id="2.7.7.2" evidence="15"/>
<dbReference type="SUPFAM" id="SSF52374">
    <property type="entry name" value="Nucleotidylyl transferase"/>
    <property type="match status" value="1"/>
</dbReference>